<dbReference type="EMBL" id="CP109965">
    <property type="protein sequence ID" value="WAJ70334.1"/>
    <property type="molecule type" value="Genomic_DNA"/>
</dbReference>
<protein>
    <submittedName>
        <fullName evidence="8">DUF350 domain-containing protein</fullName>
    </submittedName>
</protein>
<evidence type="ECO:0000256" key="1">
    <source>
        <dbReference type="ARBA" id="ARBA00004651"/>
    </source>
</evidence>
<comment type="subcellular location">
    <subcellularLocation>
        <location evidence="1">Cell membrane</location>
        <topology evidence="1">Multi-pass membrane protein</topology>
    </subcellularLocation>
</comment>
<evidence type="ECO:0000256" key="4">
    <source>
        <dbReference type="ARBA" id="ARBA00022692"/>
    </source>
</evidence>
<dbReference type="Pfam" id="PF03994">
    <property type="entry name" value="DUF350"/>
    <property type="match status" value="2"/>
</dbReference>
<feature type="transmembrane region" description="Helical" evidence="7">
    <location>
        <begin position="278"/>
        <end position="299"/>
    </location>
</feature>
<evidence type="ECO:0000256" key="6">
    <source>
        <dbReference type="ARBA" id="ARBA00023136"/>
    </source>
</evidence>
<feature type="transmembrane region" description="Helical" evidence="7">
    <location>
        <begin position="233"/>
        <end position="257"/>
    </location>
</feature>
<feature type="transmembrane region" description="Helical" evidence="7">
    <location>
        <begin position="87"/>
        <end position="107"/>
    </location>
</feature>
<evidence type="ECO:0000313" key="9">
    <source>
        <dbReference type="Proteomes" id="UP001163726"/>
    </source>
</evidence>
<organism evidence="8 9">
    <name type="scientific">Catenovulum adriaticum</name>
    <dbReference type="NCBI Taxonomy" id="2984846"/>
    <lineage>
        <taxon>Bacteria</taxon>
        <taxon>Pseudomonadati</taxon>
        <taxon>Pseudomonadota</taxon>
        <taxon>Gammaproteobacteria</taxon>
        <taxon>Alteromonadales</taxon>
        <taxon>Alteromonadaceae</taxon>
        <taxon>Catenovulum</taxon>
    </lineage>
</organism>
<feature type="transmembrane region" description="Helical" evidence="7">
    <location>
        <begin position="54"/>
        <end position="75"/>
    </location>
</feature>
<evidence type="ECO:0000256" key="2">
    <source>
        <dbReference type="ARBA" id="ARBA00005779"/>
    </source>
</evidence>
<name>A0ABY7ALB7_9ALTE</name>
<sequence length="300" mass="32194">MNSINVFSYLKPELIALLAIDLVIAIILLAAMRFISGLWAKVNTTEELSQKDNFAFGISLAGSIIAMGVVLTGAITGESANSYLVEAIGVFSYGVAGLILIKIGRFVHDKVSLNKINKVEAIRDENVAVAIVDAAAVIATAIIIRAVLLWVEGMDIYTLIAVLTGFAVSQTVLVVVTRLRESNYAKNNQDASFQDALKHGQIAVAIRHAGHMIATAFAVKAASYFLVYQPTGIVTNLIGWFSISLIMTILIFLLNKLARRIILMNIDTCAEVDQQDNIGVAAAEFAIVVSIALILTALMA</sequence>
<evidence type="ECO:0000313" key="8">
    <source>
        <dbReference type="EMBL" id="WAJ70334.1"/>
    </source>
</evidence>
<keyword evidence="4 7" id="KW-0812">Transmembrane</keyword>
<keyword evidence="6 7" id="KW-0472">Membrane</keyword>
<feature type="transmembrane region" description="Helical" evidence="7">
    <location>
        <begin position="208"/>
        <end position="227"/>
    </location>
</feature>
<comment type="similarity">
    <text evidence="2">Belongs to the UPF0719 family.</text>
</comment>
<keyword evidence="9" id="KW-1185">Reference proteome</keyword>
<feature type="transmembrane region" description="Helical" evidence="7">
    <location>
        <begin position="156"/>
        <end position="176"/>
    </location>
</feature>
<dbReference type="PANTHER" id="PTHR40043">
    <property type="entry name" value="UPF0719 INNER MEMBRANE PROTEIN YJFL"/>
    <property type="match status" value="1"/>
</dbReference>
<feature type="transmembrane region" description="Helical" evidence="7">
    <location>
        <begin position="127"/>
        <end position="150"/>
    </location>
</feature>
<evidence type="ECO:0000256" key="7">
    <source>
        <dbReference type="SAM" id="Phobius"/>
    </source>
</evidence>
<keyword evidence="3" id="KW-1003">Cell membrane</keyword>
<keyword evidence="5 7" id="KW-1133">Transmembrane helix</keyword>
<dbReference type="PANTHER" id="PTHR40043:SF1">
    <property type="entry name" value="UPF0719 INNER MEMBRANE PROTEIN YJFL"/>
    <property type="match status" value="1"/>
</dbReference>
<reference evidence="8" key="1">
    <citation type="submission" date="2022-10" db="EMBL/GenBank/DDBJ databases">
        <title>Catenovulum adriacola sp. nov. isolated in the Harbour of Susak.</title>
        <authorList>
            <person name="Schoch T."/>
            <person name="Reich S.J."/>
            <person name="Stoeferle S."/>
            <person name="Flaiz M."/>
            <person name="Kazda M."/>
            <person name="Riedel C.U."/>
            <person name="Duerre P."/>
        </authorList>
    </citation>
    <scope>NUCLEOTIDE SEQUENCE</scope>
    <source>
        <strain evidence="8">TS8</strain>
    </source>
</reference>
<feature type="transmembrane region" description="Helical" evidence="7">
    <location>
        <begin position="14"/>
        <end position="34"/>
    </location>
</feature>
<accession>A0ABY7ALB7</accession>
<gene>
    <name evidence="8" type="ORF">OLW01_00520</name>
</gene>
<evidence type="ECO:0000256" key="5">
    <source>
        <dbReference type="ARBA" id="ARBA00022989"/>
    </source>
</evidence>
<dbReference type="InterPro" id="IPR007140">
    <property type="entry name" value="DUF350"/>
</dbReference>
<dbReference type="RefSeq" id="WP_268074636.1">
    <property type="nucleotide sequence ID" value="NZ_CP109965.1"/>
</dbReference>
<dbReference type="Proteomes" id="UP001163726">
    <property type="component" value="Chromosome"/>
</dbReference>
<proteinExistence type="inferred from homology"/>
<evidence type="ECO:0000256" key="3">
    <source>
        <dbReference type="ARBA" id="ARBA00022475"/>
    </source>
</evidence>